<evidence type="ECO:0000313" key="1">
    <source>
        <dbReference type="EMBL" id="CRK97062.1"/>
    </source>
</evidence>
<accession>A0A1J1IDJ8</accession>
<organism evidence="1 2">
    <name type="scientific">Clunio marinus</name>
    <dbReference type="NCBI Taxonomy" id="568069"/>
    <lineage>
        <taxon>Eukaryota</taxon>
        <taxon>Metazoa</taxon>
        <taxon>Ecdysozoa</taxon>
        <taxon>Arthropoda</taxon>
        <taxon>Hexapoda</taxon>
        <taxon>Insecta</taxon>
        <taxon>Pterygota</taxon>
        <taxon>Neoptera</taxon>
        <taxon>Endopterygota</taxon>
        <taxon>Diptera</taxon>
        <taxon>Nematocera</taxon>
        <taxon>Chironomoidea</taxon>
        <taxon>Chironomidae</taxon>
        <taxon>Clunio</taxon>
    </lineage>
</organism>
<dbReference type="Proteomes" id="UP000183832">
    <property type="component" value="Unassembled WGS sequence"/>
</dbReference>
<reference evidence="1 2" key="1">
    <citation type="submission" date="2015-04" db="EMBL/GenBank/DDBJ databases">
        <authorList>
            <person name="Syromyatnikov M.Y."/>
            <person name="Popov V.N."/>
        </authorList>
    </citation>
    <scope>NUCLEOTIDE SEQUENCE [LARGE SCALE GENOMIC DNA]</scope>
</reference>
<protein>
    <submittedName>
        <fullName evidence="1">CLUMA_CG010484, isoform A</fullName>
    </submittedName>
</protein>
<evidence type="ECO:0000313" key="2">
    <source>
        <dbReference type="Proteomes" id="UP000183832"/>
    </source>
</evidence>
<dbReference type="AlphaFoldDB" id="A0A1J1IDJ8"/>
<dbReference type="EMBL" id="CVRI01000046">
    <property type="protein sequence ID" value="CRK97062.1"/>
    <property type="molecule type" value="Genomic_DNA"/>
</dbReference>
<proteinExistence type="predicted"/>
<sequence>MSFNTIQPTLSLYSICRLIFCKSTPSKPLSNFEVKTLFQKPSRWIYEISSLACSEGKRQ</sequence>
<gene>
    <name evidence="1" type="ORF">CLUMA_CG010484</name>
</gene>
<keyword evidence="2" id="KW-1185">Reference proteome</keyword>
<name>A0A1J1IDJ8_9DIPT</name>